<dbReference type="AlphaFoldDB" id="A0A0E3C2J0"/>
<feature type="region of interest" description="Disordered" evidence="2">
    <location>
        <begin position="368"/>
        <end position="389"/>
    </location>
</feature>
<dbReference type="InterPro" id="IPR003673">
    <property type="entry name" value="CoA-Trfase_fam_III"/>
</dbReference>
<dbReference type="InterPro" id="IPR023606">
    <property type="entry name" value="CoA-Trfase_III_dom_1_sf"/>
</dbReference>
<protein>
    <submittedName>
        <fullName evidence="3">Formyl-CoA transferase</fullName>
    </submittedName>
</protein>
<dbReference type="PANTHER" id="PTHR48207:SF4">
    <property type="entry name" value="BLL6097 PROTEIN"/>
    <property type="match status" value="1"/>
</dbReference>
<dbReference type="Gene3D" id="3.40.50.10540">
    <property type="entry name" value="Crotonobetainyl-coa:carnitine coa-transferase, domain 1"/>
    <property type="match status" value="1"/>
</dbReference>
<proteinExistence type="predicted"/>
<organism evidence="3 4">
    <name type="scientific">Comamonas thiooxydans</name>
    <dbReference type="NCBI Taxonomy" id="363952"/>
    <lineage>
        <taxon>Bacteria</taxon>
        <taxon>Pseudomonadati</taxon>
        <taxon>Pseudomonadota</taxon>
        <taxon>Betaproteobacteria</taxon>
        <taxon>Burkholderiales</taxon>
        <taxon>Comamonadaceae</taxon>
        <taxon>Comamonas</taxon>
    </lineage>
</organism>
<dbReference type="InterPro" id="IPR044855">
    <property type="entry name" value="CoA-Trfase_III_dom3_sf"/>
</dbReference>
<dbReference type="InterPro" id="IPR050483">
    <property type="entry name" value="CoA-transferase_III_domain"/>
</dbReference>
<dbReference type="EMBL" id="AWTN01000089">
    <property type="protein sequence ID" value="KGG92215.1"/>
    <property type="molecule type" value="Genomic_DNA"/>
</dbReference>
<dbReference type="Proteomes" id="UP000029567">
    <property type="component" value="Unassembled WGS sequence"/>
</dbReference>
<comment type="caution">
    <text evidence="3">The sequence shown here is derived from an EMBL/GenBank/DDBJ whole genome shotgun (WGS) entry which is preliminary data.</text>
</comment>
<dbReference type="Gene3D" id="3.30.1540.10">
    <property type="entry name" value="formyl-coa transferase, domain 3"/>
    <property type="match status" value="1"/>
</dbReference>
<name>A0A0E3C2J0_9BURK</name>
<dbReference type="RefSeq" id="WP_080747135.1">
    <property type="nucleotide sequence ID" value="NZ_AWTN01000089.1"/>
</dbReference>
<feature type="compositionally biased region" description="Polar residues" evidence="2">
    <location>
        <begin position="373"/>
        <end position="382"/>
    </location>
</feature>
<evidence type="ECO:0000313" key="3">
    <source>
        <dbReference type="EMBL" id="KGG92215.1"/>
    </source>
</evidence>
<keyword evidence="1 3" id="KW-0808">Transferase</keyword>
<dbReference type="SUPFAM" id="SSF89796">
    <property type="entry name" value="CoA-transferase family III (CaiB/BaiF)"/>
    <property type="match status" value="1"/>
</dbReference>
<evidence type="ECO:0000313" key="4">
    <source>
        <dbReference type="Proteomes" id="UP000029567"/>
    </source>
</evidence>
<sequence length="440" mass="47038">MTSMYSDSRQAAGRTAGPSAGHTAGTSAGPLAGVRIVDMTSVIMGPFATQILAALGADVIKVESPEGDNMRHVGPMRNPGMGPIFLQANQGKRSVVLDLKQAAARQALLQLLADADVFISNVRPQAMARLGLDWQTLEQSHPRLIHVSCCGFDQAGPYAAKPAYDDLIQGATGVPWLAQQYGGGEPSYAPMTLGDRVTGLHAVYAVTAALYAREKSGRGQAVVVPMFEAMTQFILGDHMAGLSFEPPLGDAGYARLLTRHRKPYRTSDGHLCVLIYNDKHWHSFFNAIGQGERMREPMFATHGQRAANIDAVYAEVASLMRERSTAEWRALLDAADVPNMPMASPEDLLADPHHAATGFVREIEHPSEGRLRTTANPTQWSATPPGLDASAAPQLGQHTLQVLREAGLGQAQIAALQASGGCMQASSSNDKRETDICPAI</sequence>
<evidence type="ECO:0000256" key="1">
    <source>
        <dbReference type="ARBA" id="ARBA00022679"/>
    </source>
</evidence>
<gene>
    <name evidence="3" type="ORF">P245_12485</name>
</gene>
<reference evidence="3 4" key="1">
    <citation type="submission" date="2013-09" db="EMBL/GenBank/DDBJ databases">
        <title>High correlation between genotypes and phenotypes of environmental bacteria Comamonas testosteroni strains.</title>
        <authorList>
            <person name="Liu L."/>
            <person name="Zhu W."/>
            <person name="Xia X."/>
            <person name="Xu B."/>
            <person name="Luo M."/>
            <person name="Wang G."/>
        </authorList>
    </citation>
    <scope>NUCLEOTIDE SEQUENCE [LARGE SCALE GENOMIC DNA]</scope>
    <source>
        <strain evidence="3 4">JL14</strain>
    </source>
</reference>
<feature type="region of interest" description="Disordered" evidence="2">
    <location>
        <begin position="1"/>
        <end position="27"/>
    </location>
</feature>
<evidence type="ECO:0000256" key="2">
    <source>
        <dbReference type="SAM" id="MobiDB-lite"/>
    </source>
</evidence>
<dbReference type="PANTHER" id="PTHR48207">
    <property type="entry name" value="SUCCINATE--HYDROXYMETHYLGLUTARATE COA-TRANSFERASE"/>
    <property type="match status" value="1"/>
</dbReference>
<dbReference type="GO" id="GO:0008410">
    <property type="term" value="F:CoA-transferase activity"/>
    <property type="evidence" value="ECO:0007669"/>
    <property type="project" value="TreeGrafter"/>
</dbReference>
<dbReference type="Pfam" id="PF02515">
    <property type="entry name" value="CoA_transf_3"/>
    <property type="match status" value="1"/>
</dbReference>
<accession>A0A0E3C2J0</accession>